<dbReference type="GO" id="GO:0003958">
    <property type="term" value="F:NADPH-hemoprotein reductase activity"/>
    <property type="evidence" value="ECO:0007669"/>
    <property type="project" value="UniProtKB-UniRule"/>
</dbReference>
<dbReference type="CDD" id="cd06206">
    <property type="entry name" value="bifunctional_CYPOR"/>
    <property type="match status" value="1"/>
</dbReference>
<dbReference type="InterPro" id="IPR017938">
    <property type="entry name" value="Riboflavin_synthase-like_b-brl"/>
</dbReference>
<evidence type="ECO:0000313" key="20">
    <source>
        <dbReference type="EMBL" id="KAF4466297.1"/>
    </source>
</evidence>
<name>A0A8H4LBC1_9HYPO</name>
<evidence type="ECO:0000256" key="14">
    <source>
        <dbReference type="ARBA" id="ARBA00047827"/>
    </source>
</evidence>
<dbReference type="Pfam" id="PF00258">
    <property type="entry name" value="Flavodoxin_1"/>
    <property type="match status" value="1"/>
</dbReference>
<dbReference type="Pfam" id="PF00175">
    <property type="entry name" value="NAD_binding_1"/>
    <property type="match status" value="1"/>
</dbReference>
<dbReference type="OrthoDB" id="1470350at2759"/>
<dbReference type="SUPFAM" id="SSF52218">
    <property type="entry name" value="Flavoproteins"/>
    <property type="match status" value="1"/>
</dbReference>
<sequence>MRSRSKKPSKSGITPIPEPPKLPWLGHVAEFKSEDSLQDLVRLHDKYGDIYRLRFPEGKSFVTLGSQKLINEVCDETRFCKSIRSELSEVRNLGNDGLFTAREGEENWGIAHRVLMPAFGPVAIRGMFDEMYDIATQLALKWARHGSSQPILAADDFTRLAFDTIALCSMDYRFNSFYRDSVHPFINRMGSVLTESGKRFQRPAAARLLYRTTTKKYFDDIKQMREVADEVVQARKADPDNKKKDLLTAMLNGVDAKTGRKMTDTSIADNLITFLVAGHETTSGTLSFFFYSLLKNPECYQKAQKEVDEIVGREPLTVEKIFKLKYVMAALRETLRVCSPIPGIAVEALEDTLLDGKYPVSKGEPLAPFFTRAHVDPRVFGDDAHLFRPERMLDENFERLQREFPNCWKPFGSGARACIGRPFAIQEMLLSVAVLLQNFNFSMDDPGYQLRIMETLTIKPKDFYMRASLRHGMSPLELEQRLRGTSSETAAATNGVVGESRGKTNGGAAQSISIFYGSNSGTCEALAHRLAADASSHGYSASCVESLDFAKESLPTGRPVVIITSSYEGEPPDNAAHFVSWLKNLQGTSLGKVSYAVFGVGNREWTHTFHKVPKLVDTALEKNGAGRIAEMGLTDTSEKDPFTDFETWEDGTFWPALQKDGPTLQSRQVGPQTDLSVRVSMPRSSTLRHDVNEAVVTAARDLSGPGVPLKRHLEIALPTGISYRAGDYLCVLPINPKETISRVFRHFSLSWDAILTIDGEKRMALPMGQPTSAWNVLSAYVELAQPATKRNVLSLAEFASDEATKQELQDLAGSKLQEEVTSKRVSVMDLLERFPKIELPLASFLSMLPPMRIRQYSIASSPLKSPHHVSVSYSILDEPCHSGQGQYIGVATSYLSSLNPNEIVHVAIRPSHIAFHLPPRPETTPIICVAAGAGIGPFRAFIEERAEQLAAGRKLAPAMLFFGCRGKNDDLYREEFDAWEKQGAVIVKRAYSRETAEETRGCKYVQHRMAKDKEELGELWEQGAKLYVCGSREMGNAVEEACVELLKELQGMDEQEARVFVEEVRNERFATDVFT</sequence>
<dbReference type="InterPro" id="IPR001709">
    <property type="entry name" value="Flavoprot_Pyr_Nucl_cyt_Rdtase"/>
</dbReference>
<dbReference type="GO" id="GO:0050660">
    <property type="term" value="F:flavin adenine dinucleotide binding"/>
    <property type="evidence" value="ECO:0007669"/>
    <property type="project" value="TreeGrafter"/>
</dbReference>
<evidence type="ECO:0000256" key="1">
    <source>
        <dbReference type="ARBA" id="ARBA00001971"/>
    </source>
</evidence>
<dbReference type="FunFam" id="2.40.30.10:FF:000198">
    <property type="entry name" value="Bifunctional cytochrome P450/NADPH--P450 reductase"/>
    <property type="match status" value="1"/>
</dbReference>
<gene>
    <name evidence="20" type="ORF">FALBO_6845</name>
</gene>
<evidence type="ECO:0000256" key="17">
    <source>
        <dbReference type="PIRSR" id="PIRSR000209-1"/>
    </source>
</evidence>
<dbReference type="Gene3D" id="3.40.50.80">
    <property type="entry name" value="Nucleotide-binding domain of ferredoxin-NADP reductase (FNR) module"/>
    <property type="match status" value="1"/>
</dbReference>
<dbReference type="InterPro" id="IPR001094">
    <property type="entry name" value="Flavdoxin-like"/>
</dbReference>
<feature type="binding site" description="axial binding residue" evidence="17">
    <location>
        <position position="418"/>
    </location>
    <ligand>
        <name>heme</name>
        <dbReference type="ChEBI" id="CHEBI:30413"/>
    </ligand>
    <ligandPart>
        <name>Fe</name>
        <dbReference type="ChEBI" id="CHEBI:18248"/>
    </ligandPart>
</feature>
<evidence type="ECO:0000256" key="11">
    <source>
        <dbReference type="ARBA" id="ARBA00023002"/>
    </source>
</evidence>
<evidence type="ECO:0000256" key="6">
    <source>
        <dbReference type="ARBA" id="ARBA00022643"/>
    </source>
</evidence>
<dbReference type="Gene3D" id="3.40.50.360">
    <property type="match status" value="1"/>
</dbReference>
<dbReference type="InterPro" id="IPR023206">
    <property type="entry name" value="Bifunctional_P450_P450_red"/>
</dbReference>
<proteinExistence type="inferred from homology"/>
<dbReference type="GO" id="GO:0070330">
    <property type="term" value="F:aromatase activity"/>
    <property type="evidence" value="ECO:0007669"/>
    <property type="project" value="UniProtKB-UniRule"/>
</dbReference>
<dbReference type="PANTHER" id="PTHR19384:SF127">
    <property type="entry name" value="BIFUNCTIONAL CYTOCHROME P450_NADPH--P450 REDUCTASE"/>
    <property type="match status" value="1"/>
</dbReference>
<keyword evidence="5 16" id="KW-0285">Flavoprotein</keyword>
<dbReference type="PROSITE" id="PS51384">
    <property type="entry name" value="FAD_FR"/>
    <property type="match status" value="1"/>
</dbReference>
<dbReference type="InterPro" id="IPR001433">
    <property type="entry name" value="OxRdtase_FAD/NAD-bd"/>
</dbReference>
<comment type="catalytic activity">
    <reaction evidence="14 16">
        <text>an organic molecule + reduced [NADPH--hemoprotein reductase] + O2 = an alcohol + oxidized [NADPH--hemoprotein reductase] + H2O + H(+)</text>
        <dbReference type="Rhea" id="RHEA:17149"/>
        <dbReference type="Rhea" id="RHEA-COMP:11964"/>
        <dbReference type="Rhea" id="RHEA-COMP:11965"/>
        <dbReference type="ChEBI" id="CHEBI:15377"/>
        <dbReference type="ChEBI" id="CHEBI:15378"/>
        <dbReference type="ChEBI" id="CHEBI:15379"/>
        <dbReference type="ChEBI" id="CHEBI:30879"/>
        <dbReference type="ChEBI" id="CHEBI:57618"/>
        <dbReference type="ChEBI" id="CHEBI:58210"/>
        <dbReference type="ChEBI" id="CHEBI:142491"/>
        <dbReference type="EC" id="1.14.14.1"/>
    </reaction>
</comment>
<evidence type="ECO:0000256" key="10">
    <source>
        <dbReference type="ARBA" id="ARBA00022982"/>
    </source>
</evidence>
<dbReference type="InterPro" id="IPR036396">
    <property type="entry name" value="Cyt_P450_sf"/>
</dbReference>
<dbReference type="PANTHER" id="PTHR19384">
    <property type="entry name" value="NITRIC OXIDE SYNTHASE-RELATED"/>
    <property type="match status" value="1"/>
</dbReference>
<keyword evidence="9 16" id="KW-0521">NADP</keyword>
<evidence type="ECO:0000256" key="5">
    <source>
        <dbReference type="ARBA" id="ARBA00022630"/>
    </source>
</evidence>
<evidence type="ECO:0000259" key="18">
    <source>
        <dbReference type="PROSITE" id="PS50902"/>
    </source>
</evidence>
<dbReference type="Proteomes" id="UP000554235">
    <property type="component" value="Unassembled WGS sequence"/>
</dbReference>
<dbReference type="InterPro" id="IPR039261">
    <property type="entry name" value="FNR_nucleotide-bd"/>
</dbReference>
<dbReference type="Gene3D" id="1.20.990.10">
    <property type="entry name" value="NADPH-cytochrome p450 Reductase, Chain A, domain 3"/>
    <property type="match status" value="1"/>
</dbReference>
<keyword evidence="3 16" id="KW-0813">Transport</keyword>
<protein>
    <recommendedName>
        <fullName evidence="16">Bifunctional cytochrome P450/NADPH--P450 reductase</fullName>
    </recommendedName>
    <domain>
        <recommendedName>
            <fullName evidence="16">Cytochrome P450</fullName>
            <ecNumber evidence="16">1.14.14.1</ecNumber>
        </recommendedName>
    </domain>
    <domain>
        <recommendedName>
            <fullName evidence="16">NADPH--cytochrome P450 reductase</fullName>
            <ecNumber evidence="16">1.6.2.4</ecNumber>
        </recommendedName>
    </domain>
</protein>
<accession>A0A8H4LBC1</accession>
<dbReference type="PROSITE" id="PS00086">
    <property type="entry name" value="CYTOCHROME_P450"/>
    <property type="match status" value="1"/>
</dbReference>
<dbReference type="InterPro" id="IPR017972">
    <property type="entry name" value="Cyt_P450_CS"/>
</dbReference>
<dbReference type="Gene3D" id="1.10.630.10">
    <property type="entry name" value="Cytochrome P450"/>
    <property type="match status" value="1"/>
</dbReference>
<evidence type="ECO:0000256" key="12">
    <source>
        <dbReference type="ARBA" id="ARBA00023004"/>
    </source>
</evidence>
<evidence type="ECO:0000256" key="4">
    <source>
        <dbReference type="ARBA" id="ARBA00022617"/>
    </source>
</evidence>
<dbReference type="SUPFAM" id="SSF48264">
    <property type="entry name" value="Cytochrome P450"/>
    <property type="match status" value="1"/>
</dbReference>
<dbReference type="PROSITE" id="PS50902">
    <property type="entry name" value="FLAVODOXIN_LIKE"/>
    <property type="match status" value="1"/>
</dbReference>
<dbReference type="EMBL" id="JAADYS010000898">
    <property type="protein sequence ID" value="KAF4466297.1"/>
    <property type="molecule type" value="Genomic_DNA"/>
</dbReference>
<dbReference type="PIRSF" id="PIRSF000209">
    <property type="entry name" value="Bifunctional_P450_P450R"/>
    <property type="match status" value="1"/>
</dbReference>
<evidence type="ECO:0000256" key="16">
    <source>
        <dbReference type="PIRNR" id="PIRNR000209"/>
    </source>
</evidence>
<evidence type="ECO:0000256" key="7">
    <source>
        <dbReference type="ARBA" id="ARBA00022723"/>
    </source>
</evidence>
<keyword evidence="12 16" id="KW-0408">Iron</keyword>
<comment type="catalytic activity">
    <reaction evidence="15 16">
        <text>2 oxidized [cytochrome P450] + NADPH = 2 reduced [cytochrome P450] + NADP(+) + H(+)</text>
        <dbReference type="Rhea" id="RHEA:24040"/>
        <dbReference type="Rhea" id="RHEA-COMP:14627"/>
        <dbReference type="Rhea" id="RHEA-COMP:14628"/>
        <dbReference type="ChEBI" id="CHEBI:15378"/>
        <dbReference type="ChEBI" id="CHEBI:55376"/>
        <dbReference type="ChEBI" id="CHEBI:57783"/>
        <dbReference type="ChEBI" id="CHEBI:58349"/>
        <dbReference type="ChEBI" id="CHEBI:60344"/>
        <dbReference type="EC" id="1.6.2.4"/>
    </reaction>
</comment>
<dbReference type="SUPFAM" id="SSF52343">
    <property type="entry name" value="Ferredoxin reductase-like, C-terminal NADP-linked domain"/>
    <property type="match status" value="1"/>
</dbReference>
<evidence type="ECO:0000256" key="3">
    <source>
        <dbReference type="ARBA" id="ARBA00022448"/>
    </source>
</evidence>
<dbReference type="InterPro" id="IPR001128">
    <property type="entry name" value="Cyt_P450"/>
</dbReference>
<keyword evidence="11 16" id="KW-0560">Oxidoreductase</keyword>
<comment type="cofactor">
    <cofactor evidence="16">
        <name>FAD</name>
        <dbReference type="ChEBI" id="CHEBI:57692"/>
    </cofactor>
    <cofactor evidence="16">
        <name>FMN</name>
        <dbReference type="ChEBI" id="CHEBI:58210"/>
    </cofactor>
</comment>
<evidence type="ECO:0000256" key="8">
    <source>
        <dbReference type="ARBA" id="ARBA00022827"/>
    </source>
</evidence>
<dbReference type="PRINTS" id="PR00369">
    <property type="entry name" value="FLAVODOXIN"/>
</dbReference>
<dbReference type="EC" id="1.6.2.4" evidence="16"/>
<keyword evidence="13 16" id="KW-0503">Monooxygenase</keyword>
<dbReference type="GO" id="GO:0020037">
    <property type="term" value="F:heme binding"/>
    <property type="evidence" value="ECO:0007669"/>
    <property type="project" value="UniProtKB-UniRule"/>
</dbReference>
<feature type="domain" description="Flavodoxin-like" evidence="18">
    <location>
        <begin position="512"/>
        <end position="653"/>
    </location>
</feature>
<keyword evidence="6 16" id="KW-0288">FMN</keyword>
<dbReference type="InterPro" id="IPR029039">
    <property type="entry name" value="Flavoprotein-like_sf"/>
</dbReference>
<dbReference type="FunFam" id="1.10.630.10:FF:000040">
    <property type="entry name" value="Bifunctional cytochrome P450/NADPH--P450 reductase"/>
    <property type="match status" value="1"/>
</dbReference>
<dbReference type="SUPFAM" id="SSF63380">
    <property type="entry name" value="Riboflavin synthase domain-like"/>
    <property type="match status" value="1"/>
</dbReference>
<dbReference type="AlphaFoldDB" id="A0A8H4LBC1"/>
<dbReference type="GO" id="GO:0010181">
    <property type="term" value="F:FMN binding"/>
    <property type="evidence" value="ECO:0007669"/>
    <property type="project" value="UniProtKB-UniRule"/>
</dbReference>
<dbReference type="CDD" id="cd11068">
    <property type="entry name" value="CYP120A1"/>
    <property type="match status" value="1"/>
</dbReference>
<dbReference type="PRINTS" id="PR00371">
    <property type="entry name" value="FPNCR"/>
</dbReference>
<keyword evidence="21" id="KW-1185">Reference proteome</keyword>
<reference evidence="20 21" key="1">
    <citation type="submission" date="2020-01" db="EMBL/GenBank/DDBJ databases">
        <title>Identification and distribution of gene clusters putatively required for synthesis of sphingolipid metabolism inhibitors in phylogenetically diverse species of the filamentous fungus Fusarium.</title>
        <authorList>
            <person name="Kim H.-S."/>
            <person name="Busman M."/>
            <person name="Brown D.W."/>
            <person name="Divon H."/>
            <person name="Uhlig S."/>
            <person name="Proctor R.H."/>
        </authorList>
    </citation>
    <scope>NUCLEOTIDE SEQUENCE [LARGE SCALE GENOMIC DNA]</scope>
    <source>
        <strain evidence="20 21">NRRL 20459</strain>
    </source>
</reference>
<comment type="cofactor">
    <cofactor evidence="1 16 17">
        <name>heme</name>
        <dbReference type="ChEBI" id="CHEBI:30413"/>
    </cofactor>
</comment>
<dbReference type="Gene3D" id="2.40.30.10">
    <property type="entry name" value="Translation factors"/>
    <property type="match status" value="1"/>
</dbReference>
<dbReference type="Pfam" id="PF00067">
    <property type="entry name" value="p450"/>
    <property type="match status" value="1"/>
</dbReference>
<evidence type="ECO:0000259" key="19">
    <source>
        <dbReference type="PROSITE" id="PS51384"/>
    </source>
</evidence>
<keyword evidence="8 16" id="KW-0274">FAD</keyword>
<keyword evidence="4 16" id="KW-0349">Heme</keyword>
<evidence type="ECO:0000256" key="2">
    <source>
        <dbReference type="ARBA" id="ARBA00010018"/>
    </source>
</evidence>
<dbReference type="Pfam" id="PF00667">
    <property type="entry name" value="FAD_binding_1"/>
    <property type="match status" value="1"/>
</dbReference>
<feature type="domain" description="FAD-binding FR-type" evidence="19">
    <location>
        <begin position="689"/>
        <end position="918"/>
    </location>
</feature>
<comment type="caution">
    <text evidence="20">The sequence shown here is derived from an EMBL/GenBank/DDBJ whole genome shotgun (WGS) entry which is preliminary data.</text>
</comment>
<keyword evidence="10 16" id="KW-0249">Electron transport</keyword>
<dbReference type="InterPro" id="IPR023173">
    <property type="entry name" value="NADPH_Cyt_P450_Rdtase_alpha"/>
</dbReference>
<dbReference type="GO" id="GO:0005506">
    <property type="term" value="F:iron ion binding"/>
    <property type="evidence" value="ECO:0007669"/>
    <property type="project" value="UniProtKB-UniRule"/>
</dbReference>
<organism evidence="20 21">
    <name type="scientific">Fusarium albosuccineum</name>
    <dbReference type="NCBI Taxonomy" id="1237068"/>
    <lineage>
        <taxon>Eukaryota</taxon>
        <taxon>Fungi</taxon>
        <taxon>Dikarya</taxon>
        <taxon>Ascomycota</taxon>
        <taxon>Pezizomycotina</taxon>
        <taxon>Sordariomycetes</taxon>
        <taxon>Hypocreomycetidae</taxon>
        <taxon>Hypocreales</taxon>
        <taxon>Nectriaceae</taxon>
        <taxon>Fusarium</taxon>
        <taxon>Fusarium decemcellulare species complex</taxon>
    </lineage>
</organism>
<dbReference type="GO" id="GO:0005829">
    <property type="term" value="C:cytosol"/>
    <property type="evidence" value="ECO:0007669"/>
    <property type="project" value="TreeGrafter"/>
</dbReference>
<dbReference type="EC" id="1.14.14.1" evidence="16"/>
<dbReference type="InterPro" id="IPR017927">
    <property type="entry name" value="FAD-bd_FR_type"/>
</dbReference>
<dbReference type="InterPro" id="IPR003097">
    <property type="entry name" value="CysJ-like_FAD-binding"/>
</dbReference>
<evidence type="ECO:0000313" key="21">
    <source>
        <dbReference type="Proteomes" id="UP000554235"/>
    </source>
</evidence>
<evidence type="ECO:0000256" key="13">
    <source>
        <dbReference type="ARBA" id="ARBA00023033"/>
    </source>
</evidence>
<dbReference type="InterPro" id="IPR008254">
    <property type="entry name" value="Flavodoxin/NO_synth"/>
</dbReference>
<keyword evidence="7 16" id="KW-0479">Metal-binding</keyword>
<comment type="similarity">
    <text evidence="2 16">In the N-terminal section; belongs to the cytochrome P450 family.</text>
</comment>
<evidence type="ECO:0000256" key="15">
    <source>
        <dbReference type="ARBA" id="ARBA00049342"/>
    </source>
</evidence>
<evidence type="ECO:0000256" key="9">
    <source>
        <dbReference type="ARBA" id="ARBA00022857"/>
    </source>
</evidence>